<dbReference type="EMBL" id="KB031158">
    <property type="protein sequence ID" value="ELK00182.1"/>
    <property type="molecule type" value="Genomic_DNA"/>
</dbReference>
<dbReference type="Proteomes" id="UP000010552">
    <property type="component" value="Unassembled WGS sequence"/>
</dbReference>
<gene>
    <name evidence="1" type="ORF">PAL_GLEAN10025292</name>
</gene>
<protein>
    <submittedName>
        <fullName evidence="1">Uncharacterized protein</fullName>
    </submittedName>
</protein>
<organism evidence="1 2">
    <name type="scientific">Pteropus alecto</name>
    <name type="common">Black flying fox</name>
    <dbReference type="NCBI Taxonomy" id="9402"/>
    <lineage>
        <taxon>Eukaryota</taxon>
        <taxon>Metazoa</taxon>
        <taxon>Chordata</taxon>
        <taxon>Craniata</taxon>
        <taxon>Vertebrata</taxon>
        <taxon>Euteleostomi</taxon>
        <taxon>Mammalia</taxon>
        <taxon>Eutheria</taxon>
        <taxon>Laurasiatheria</taxon>
        <taxon>Chiroptera</taxon>
        <taxon>Yinpterochiroptera</taxon>
        <taxon>Pteropodoidea</taxon>
        <taxon>Pteropodidae</taxon>
        <taxon>Pteropodinae</taxon>
        <taxon>Pteropus</taxon>
    </lineage>
</organism>
<evidence type="ECO:0000313" key="1">
    <source>
        <dbReference type="EMBL" id="ELK00182.1"/>
    </source>
</evidence>
<proteinExistence type="predicted"/>
<evidence type="ECO:0000313" key="2">
    <source>
        <dbReference type="Proteomes" id="UP000010552"/>
    </source>
</evidence>
<keyword evidence="2" id="KW-1185">Reference proteome</keyword>
<reference evidence="2" key="1">
    <citation type="journal article" date="2013" name="Science">
        <title>Comparative analysis of bat genomes provides insight into the evolution of flight and immunity.</title>
        <authorList>
            <person name="Zhang G."/>
            <person name="Cowled C."/>
            <person name="Shi Z."/>
            <person name="Huang Z."/>
            <person name="Bishop-Lilly K.A."/>
            <person name="Fang X."/>
            <person name="Wynne J.W."/>
            <person name="Xiong Z."/>
            <person name="Baker M.L."/>
            <person name="Zhao W."/>
            <person name="Tachedjian M."/>
            <person name="Zhu Y."/>
            <person name="Zhou P."/>
            <person name="Jiang X."/>
            <person name="Ng J."/>
            <person name="Yang L."/>
            <person name="Wu L."/>
            <person name="Xiao J."/>
            <person name="Feng Y."/>
            <person name="Chen Y."/>
            <person name="Sun X."/>
            <person name="Zhang Y."/>
            <person name="Marsh G.A."/>
            <person name="Crameri G."/>
            <person name="Broder C.C."/>
            <person name="Frey K.G."/>
            <person name="Wang L.F."/>
            <person name="Wang J."/>
        </authorList>
    </citation>
    <scope>NUCLEOTIDE SEQUENCE [LARGE SCALE GENOMIC DNA]</scope>
</reference>
<dbReference type="InParanoid" id="L5JML9"/>
<dbReference type="AlphaFoldDB" id="L5JML9"/>
<accession>L5JML9</accession>
<sequence length="93" mass="10503">MESKRREFLKGLKSDSAMGDFSEKKNLKLLSPTVSPPLLVLAVGPSNRLGWRHLNWAYLYSLFFLEYQMNASSLGLWGSEVCGFNFCNPLADL</sequence>
<name>L5JML9_PTEAL</name>